<dbReference type="InterPro" id="IPR012854">
    <property type="entry name" value="Cu_amine_oxidase-like_N"/>
</dbReference>
<protein>
    <submittedName>
        <fullName evidence="2">Sporulation-specific glycosylase ydhD</fullName>
        <ecNumber evidence="2">3.2.-.-</ecNumber>
    </submittedName>
</protein>
<dbReference type="RefSeq" id="WP_019034890.1">
    <property type="nucleotide sequence ID" value="NZ_UGSZ01000001.1"/>
</dbReference>
<dbReference type="EMBL" id="UGSZ01000001">
    <property type="protein sequence ID" value="SUB57212.1"/>
    <property type="molecule type" value="Genomic_DNA"/>
</dbReference>
<dbReference type="STRING" id="1122949.GCA_000378725_01154"/>
<dbReference type="Proteomes" id="UP000255517">
    <property type="component" value="Unassembled WGS sequence"/>
</dbReference>
<feature type="domain" description="GH18" evidence="1">
    <location>
        <begin position="229"/>
        <end position="543"/>
    </location>
</feature>
<dbReference type="PANTHER" id="PTHR46066:SF2">
    <property type="entry name" value="CHITINASE DOMAIN-CONTAINING PROTEIN 1"/>
    <property type="match status" value="1"/>
</dbReference>
<dbReference type="PANTHER" id="PTHR46066">
    <property type="entry name" value="CHITINASE DOMAIN-CONTAINING PROTEIN 1 FAMILY MEMBER"/>
    <property type="match status" value="1"/>
</dbReference>
<dbReference type="Gene3D" id="3.10.50.10">
    <property type="match status" value="1"/>
</dbReference>
<dbReference type="SUPFAM" id="SSF51445">
    <property type="entry name" value="(Trans)glycosidases"/>
    <property type="match status" value="1"/>
</dbReference>
<dbReference type="OrthoDB" id="9775889at2"/>
<dbReference type="AlphaFoldDB" id="A0A379C4F0"/>
<dbReference type="InterPro" id="IPR017853">
    <property type="entry name" value="GH"/>
</dbReference>
<keyword evidence="2" id="KW-0326">Glycosidase</keyword>
<proteinExistence type="predicted"/>
<dbReference type="InterPro" id="IPR011583">
    <property type="entry name" value="Chitinase_II/V-like_cat"/>
</dbReference>
<dbReference type="Gene3D" id="3.30.457.10">
    <property type="entry name" value="Copper amine oxidase-like, N-terminal domain"/>
    <property type="match status" value="1"/>
</dbReference>
<evidence type="ECO:0000313" key="2">
    <source>
        <dbReference type="EMBL" id="SUB57212.1"/>
    </source>
</evidence>
<name>A0A379C4F0_9FIRM</name>
<dbReference type="Gene3D" id="2.30.30.40">
    <property type="entry name" value="SH3 Domains"/>
    <property type="match status" value="1"/>
</dbReference>
<dbReference type="SUPFAM" id="SSF55383">
    <property type="entry name" value="Copper amine oxidase, domain N"/>
    <property type="match status" value="1"/>
</dbReference>
<dbReference type="Pfam" id="PF07833">
    <property type="entry name" value="Cu_amine_oxidN1"/>
    <property type="match status" value="1"/>
</dbReference>
<dbReference type="Pfam" id="PF08239">
    <property type="entry name" value="SH3_3"/>
    <property type="match status" value="1"/>
</dbReference>
<keyword evidence="2" id="KW-0378">Hydrolase</keyword>
<dbReference type="InterPro" id="IPR001223">
    <property type="entry name" value="Glyco_hydro18_cat"/>
</dbReference>
<organism evidence="2 3">
    <name type="scientific">Peptoniphilus lacrimalis</name>
    <dbReference type="NCBI Taxonomy" id="33031"/>
    <lineage>
        <taxon>Bacteria</taxon>
        <taxon>Bacillati</taxon>
        <taxon>Bacillota</taxon>
        <taxon>Tissierellia</taxon>
        <taxon>Tissierellales</taxon>
        <taxon>Peptoniphilaceae</taxon>
        <taxon>Peptoniphilus</taxon>
    </lineage>
</organism>
<reference evidence="2 3" key="1">
    <citation type="submission" date="2018-06" db="EMBL/GenBank/DDBJ databases">
        <authorList>
            <consortium name="Pathogen Informatics"/>
            <person name="Doyle S."/>
        </authorList>
    </citation>
    <scope>NUCLEOTIDE SEQUENCE [LARGE SCALE GENOMIC DNA]</scope>
    <source>
        <strain evidence="2 3">NCTC13149</strain>
    </source>
</reference>
<dbReference type="InterPro" id="IPR029070">
    <property type="entry name" value="Chitinase_insertion_sf"/>
</dbReference>
<dbReference type="InterPro" id="IPR003646">
    <property type="entry name" value="SH3-like_bac-type"/>
</dbReference>
<dbReference type="Gene3D" id="3.20.20.80">
    <property type="entry name" value="Glycosidases"/>
    <property type="match status" value="1"/>
</dbReference>
<evidence type="ECO:0000313" key="3">
    <source>
        <dbReference type="Proteomes" id="UP000255517"/>
    </source>
</evidence>
<dbReference type="InterPro" id="IPR036582">
    <property type="entry name" value="Mao_N_sf"/>
</dbReference>
<dbReference type="SMART" id="SM00636">
    <property type="entry name" value="Glyco_18"/>
    <property type="match status" value="1"/>
</dbReference>
<dbReference type="GO" id="GO:0008061">
    <property type="term" value="F:chitin binding"/>
    <property type="evidence" value="ECO:0007669"/>
    <property type="project" value="InterPro"/>
</dbReference>
<dbReference type="Pfam" id="PF00704">
    <property type="entry name" value="Glyco_hydro_18"/>
    <property type="match status" value="1"/>
</dbReference>
<dbReference type="GO" id="GO:0005975">
    <property type="term" value="P:carbohydrate metabolic process"/>
    <property type="evidence" value="ECO:0007669"/>
    <property type="project" value="InterPro"/>
</dbReference>
<dbReference type="PROSITE" id="PS51910">
    <property type="entry name" value="GH18_2"/>
    <property type="match status" value="1"/>
</dbReference>
<sequence>MKKFFIGIFILLALAAGLFFFVENRGNNKQSDMYEGLSFLCEDKLVDKKDYYRQEDGQLYISYDFIKENIDKNINFNESENKIYINNSKGSKVLPLDSKQANFSGHKVILRSPVKKIDGKLMLPIESFIYDYNFDLRYDKDNKSYVLDNLSISHKIATTTTDVNLREMSKKRSKLIKKVPKDSKVFLYDQENSYYRVREYNGYAGYVHKDYLDNITEIPPHELNTQAKKPLNITWDYTYAGHSEDKIANIKNIPGVDIIIPTWFSIMNGNGDLIDRGNIDYVNRYRAMGIDVWGYLDNSFDAEITNKALSNENSRKKIIDKTIELCKKYGMKGLNIDFEGFKISDRDLFTTFVKELSEKAKSENIMISVDVTPQISSDVTKEPYDRKALAEICDLVVIMAYDQHWSSSEKSGSVAEYPWVEGSINVLFKSIPRDKMILGVPLYSRLWCEKNGKVSSKAISMDQTNNIIGSKGLKPKWNDECGQFYVEFNEGDALYKIWLEEKNSLALKTSLVNKYKLRGIASWRLGFETFDIWDAINNEIKDLKY</sequence>
<dbReference type="GO" id="GO:0016798">
    <property type="term" value="F:hydrolase activity, acting on glycosyl bonds"/>
    <property type="evidence" value="ECO:0007669"/>
    <property type="project" value="UniProtKB-KW"/>
</dbReference>
<dbReference type="EC" id="3.2.-.-" evidence="2"/>
<accession>A0A379C4F0</accession>
<evidence type="ECO:0000259" key="1">
    <source>
        <dbReference type="PROSITE" id="PS51910"/>
    </source>
</evidence>
<gene>
    <name evidence="2" type="primary">ydhD</name>
    <name evidence="2" type="ORF">NCTC13149_01046</name>
</gene>